<evidence type="ECO:0000256" key="4">
    <source>
        <dbReference type="ARBA" id="ARBA00010763"/>
    </source>
</evidence>
<evidence type="ECO:0000256" key="7">
    <source>
        <dbReference type="ARBA" id="ARBA00022723"/>
    </source>
</evidence>
<dbReference type="RefSeq" id="WP_092912805.1">
    <property type="nucleotide sequence ID" value="NZ_FOXB01000024.1"/>
</dbReference>
<dbReference type="FunFam" id="2.170.190.11:FF:000001">
    <property type="entry name" value="Molybdopterin molybdenumtransferase"/>
    <property type="match status" value="1"/>
</dbReference>
<comment type="pathway">
    <text evidence="3 11">Cofactor biosynthesis; molybdopterin biosynthesis.</text>
</comment>
<dbReference type="NCBIfam" id="TIGR00177">
    <property type="entry name" value="molyb_syn"/>
    <property type="match status" value="1"/>
</dbReference>
<dbReference type="PANTHER" id="PTHR10192">
    <property type="entry name" value="MOLYBDOPTERIN BIOSYNTHESIS PROTEIN"/>
    <property type="match status" value="1"/>
</dbReference>
<dbReference type="Pfam" id="PF03454">
    <property type="entry name" value="MoeA_C"/>
    <property type="match status" value="1"/>
</dbReference>
<proteinExistence type="inferred from homology"/>
<keyword evidence="9 11" id="KW-0501">Molybdenum cofactor biosynthesis</keyword>
<protein>
    <recommendedName>
        <fullName evidence="11">Molybdopterin molybdenumtransferase</fullName>
        <ecNumber evidence="11">2.10.1.1</ecNumber>
    </recommendedName>
</protein>
<dbReference type="GO" id="GO:0005829">
    <property type="term" value="C:cytosol"/>
    <property type="evidence" value="ECO:0007669"/>
    <property type="project" value="TreeGrafter"/>
</dbReference>
<name>A0A1I5R3R3_9BACT</name>
<dbReference type="SMART" id="SM00852">
    <property type="entry name" value="MoCF_biosynth"/>
    <property type="match status" value="1"/>
</dbReference>
<evidence type="ECO:0000256" key="3">
    <source>
        <dbReference type="ARBA" id="ARBA00005046"/>
    </source>
</evidence>
<evidence type="ECO:0000313" key="14">
    <source>
        <dbReference type="Proteomes" id="UP000199227"/>
    </source>
</evidence>
<dbReference type="InterPro" id="IPR005111">
    <property type="entry name" value="MoeA_C_domain_IV"/>
</dbReference>
<keyword evidence="7 11" id="KW-0479">Metal-binding</keyword>
<dbReference type="FunFam" id="3.40.980.10:FF:000004">
    <property type="entry name" value="Molybdopterin molybdenumtransferase"/>
    <property type="match status" value="1"/>
</dbReference>
<evidence type="ECO:0000256" key="8">
    <source>
        <dbReference type="ARBA" id="ARBA00022842"/>
    </source>
</evidence>
<gene>
    <name evidence="13" type="ORF">SAMN05216234_12422</name>
</gene>
<dbReference type="Gene3D" id="3.90.105.10">
    <property type="entry name" value="Molybdopterin biosynthesis moea protein, domain 2"/>
    <property type="match status" value="1"/>
</dbReference>
<comment type="cofactor">
    <cofactor evidence="1 11">
        <name>Mg(2+)</name>
        <dbReference type="ChEBI" id="CHEBI:18420"/>
    </cofactor>
</comment>
<evidence type="ECO:0000256" key="9">
    <source>
        <dbReference type="ARBA" id="ARBA00023150"/>
    </source>
</evidence>
<dbReference type="InterPro" id="IPR038987">
    <property type="entry name" value="MoeA-like"/>
</dbReference>
<dbReference type="Gene3D" id="2.170.190.11">
    <property type="entry name" value="Molybdopterin biosynthesis moea protein, domain 3"/>
    <property type="match status" value="1"/>
</dbReference>
<keyword evidence="6 11" id="KW-0808">Transferase</keyword>
<dbReference type="OrthoDB" id="9804758at2"/>
<dbReference type="CDD" id="cd00887">
    <property type="entry name" value="MoeA"/>
    <property type="match status" value="1"/>
</dbReference>
<dbReference type="SUPFAM" id="SSF63882">
    <property type="entry name" value="MoeA N-terminal region -like"/>
    <property type="match status" value="1"/>
</dbReference>
<organism evidence="13 14">
    <name type="scientific">Hydrogenimonas thermophila</name>
    <dbReference type="NCBI Taxonomy" id="223786"/>
    <lineage>
        <taxon>Bacteria</taxon>
        <taxon>Pseudomonadati</taxon>
        <taxon>Campylobacterota</taxon>
        <taxon>Epsilonproteobacteria</taxon>
        <taxon>Campylobacterales</taxon>
        <taxon>Hydrogenimonadaceae</taxon>
        <taxon>Hydrogenimonas</taxon>
    </lineage>
</organism>
<dbReference type="UniPathway" id="UPA00344"/>
<evidence type="ECO:0000256" key="2">
    <source>
        <dbReference type="ARBA" id="ARBA00002901"/>
    </source>
</evidence>
<dbReference type="Gene3D" id="3.40.980.10">
    <property type="entry name" value="MoaB/Mog-like domain"/>
    <property type="match status" value="1"/>
</dbReference>
<keyword evidence="5 11" id="KW-0500">Molybdenum</keyword>
<dbReference type="SUPFAM" id="SSF63867">
    <property type="entry name" value="MoeA C-terminal domain-like"/>
    <property type="match status" value="1"/>
</dbReference>
<dbReference type="Proteomes" id="UP000199227">
    <property type="component" value="Unassembled WGS sequence"/>
</dbReference>
<accession>A0A1I5R3R3</accession>
<evidence type="ECO:0000259" key="12">
    <source>
        <dbReference type="SMART" id="SM00852"/>
    </source>
</evidence>
<feature type="domain" description="MoaB/Mog" evidence="12">
    <location>
        <begin position="172"/>
        <end position="309"/>
    </location>
</feature>
<dbReference type="EMBL" id="FOXB01000024">
    <property type="protein sequence ID" value="SFP52987.1"/>
    <property type="molecule type" value="Genomic_DNA"/>
</dbReference>
<dbReference type="GO" id="GO:0046872">
    <property type="term" value="F:metal ion binding"/>
    <property type="evidence" value="ECO:0007669"/>
    <property type="project" value="UniProtKB-UniRule"/>
</dbReference>
<comment type="similarity">
    <text evidence="4 11">Belongs to the MoeA family.</text>
</comment>
<dbReference type="NCBIfam" id="NF045515">
    <property type="entry name" value="Glp_gephyrin"/>
    <property type="match status" value="1"/>
</dbReference>
<keyword evidence="14" id="KW-1185">Reference proteome</keyword>
<dbReference type="Pfam" id="PF03453">
    <property type="entry name" value="MoeA_N"/>
    <property type="match status" value="1"/>
</dbReference>
<dbReference type="InterPro" id="IPR005110">
    <property type="entry name" value="MoeA_linker/N"/>
</dbReference>
<dbReference type="GO" id="GO:0061599">
    <property type="term" value="F:molybdopterin molybdotransferase activity"/>
    <property type="evidence" value="ECO:0007669"/>
    <property type="project" value="UniProtKB-UniRule"/>
</dbReference>
<dbReference type="PANTHER" id="PTHR10192:SF5">
    <property type="entry name" value="GEPHYRIN"/>
    <property type="match status" value="1"/>
</dbReference>
<dbReference type="GO" id="GO:0006777">
    <property type="term" value="P:Mo-molybdopterin cofactor biosynthetic process"/>
    <property type="evidence" value="ECO:0007669"/>
    <property type="project" value="UniProtKB-UniRule"/>
</dbReference>
<evidence type="ECO:0000313" key="13">
    <source>
        <dbReference type="EMBL" id="SFP52987.1"/>
    </source>
</evidence>
<dbReference type="InterPro" id="IPR036135">
    <property type="entry name" value="MoeA_linker/N_sf"/>
</dbReference>
<dbReference type="InterPro" id="IPR036688">
    <property type="entry name" value="MoeA_C_domain_IV_sf"/>
</dbReference>
<dbReference type="Gene3D" id="2.40.340.10">
    <property type="entry name" value="MoeA, C-terminal, domain IV"/>
    <property type="match status" value="1"/>
</dbReference>
<comment type="function">
    <text evidence="2 11">Catalyzes the insertion of molybdate into adenylated molybdopterin with the concomitant release of AMP.</text>
</comment>
<dbReference type="AlphaFoldDB" id="A0A1I5R3R3"/>
<evidence type="ECO:0000256" key="6">
    <source>
        <dbReference type="ARBA" id="ARBA00022679"/>
    </source>
</evidence>
<keyword evidence="8 11" id="KW-0460">Magnesium</keyword>
<comment type="catalytic activity">
    <reaction evidence="10">
        <text>adenylyl-molybdopterin + molybdate = Mo-molybdopterin + AMP + H(+)</text>
        <dbReference type="Rhea" id="RHEA:35047"/>
        <dbReference type="ChEBI" id="CHEBI:15378"/>
        <dbReference type="ChEBI" id="CHEBI:36264"/>
        <dbReference type="ChEBI" id="CHEBI:62727"/>
        <dbReference type="ChEBI" id="CHEBI:71302"/>
        <dbReference type="ChEBI" id="CHEBI:456215"/>
        <dbReference type="EC" id="2.10.1.1"/>
    </reaction>
</comment>
<evidence type="ECO:0000256" key="1">
    <source>
        <dbReference type="ARBA" id="ARBA00001946"/>
    </source>
</evidence>
<evidence type="ECO:0000256" key="10">
    <source>
        <dbReference type="ARBA" id="ARBA00047317"/>
    </source>
</evidence>
<evidence type="ECO:0000256" key="11">
    <source>
        <dbReference type="RuleBase" id="RU365090"/>
    </source>
</evidence>
<dbReference type="STRING" id="223786.SAMN05216234_12422"/>
<reference evidence="13 14" key="1">
    <citation type="submission" date="2016-10" db="EMBL/GenBank/DDBJ databases">
        <authorList>
            <person name="de Groot N.N."/>
        </authorList>
    </citation>
    <scope>NUCLEOTIDE SEQUENCE [LARGE SCALE GENOMIC DNA]</scope>
    <source>
        <strain evidence="13 14">EP1-55-1</strain>
    </source>
</reference>
<dbReference type="SUPFAM" id="SSF53218">
    <property type="entry name" value="Molybdenum cofactor biosynthesis proteins"/>
    <property type="match status" value="1"/>
</dbReference>
<sequence>MTPIKEALELIHANVKPVKTEILPIESALGRVAAEHKFAQFDLPRFDNSAMDGYAVTMADAGGVIKSQDTIFAGNESDLKVTIGNGVKIMTGAVMPEGADAVIPVENTTETEDGIQLPDTIKRGANIRKKGEDITKGEQIVNFGDTIDAYLLTLLASQGITHIRVFCKPTVTVFATGHELKMHFEKVEAHQIYNSNAPMFIARSNELGCEAKFTGSTADTMESIKAHISSALDSDLIITSGGVSVGDADFTKDAFKELGMEVLFSKVDIKPGKPTTVGRIGKTWIVNLPGNPSAAAVNFEIFARSIINRLQGKNSPYIAPIVTKLAKDRKIKPGKFSVLMGRFDGEKFEVLEKQGPGMVSPLKSTDGLIIVTPEVDTLKEGDLVRVIPLAYNPTSKESLNLFTTV</sequence>
<dbReference type="InterPro" id="IPR001453">
    <property type="entry name" value="MoaB/Mog_dom"/>
</dbReference>
<evidence type="ECO:0000256" key="5">
    <source>
        <dbReference type="ARBA" id="ARBA00022505"/>
    </source>
</evidence>
<dbReference type="Pfam" id="PF00994">
    <property type="entry name" value="MoCF_biosynth"/>
    <property type="match status" value="1"/>
</dbReference>
<dbReference type="InterPro" id="IPR036425">
    <property type="entry name" value="MoaB/Mog-like_dom_sf"/>
</dbReference>
<dbReference type="EC" id="2.10.1.1" evidence="11"/>